<protein>
    <submittedName>
        <fullName evidence="2">Uncharacterized protein</fullName>
    </submittedName>
</protein>
<evidence type="ECO:0000313" key="2">
    <source>
        <dbReference type="EMBL" id="TNN52497.1"/>
    </source>
</evidence>
<dbReference type="Proteomes" id="UP000314294">
    <property type="component" value="Unassembled WGS sequence"/>
</dbReference>
<dbReference type="EMBL" id="SRLO01000544">
    <property type="protein sequence ID" value="TNN52497.1"/>
    <property type="molecule type" value="Genomic_DNA"/>
</dbReference>
<dbReference type="AlphaFoldDB" id="A0A4Z2GG34"/>
<keyword evidence="3" id="KW-1185">Reference proteome</keyword>
<evidence type="ECO:0000313" key="3">
    <source>
        <dbReference type="Proteomes" id="UP000314294"/>
    </source>
</evidence>
<feature type="region of interest" description="Disordered" evidence="1">
    <location>
        <begin position="41"/>
        <end position="101"/>
    </location>
</feature>
<accession>A0A4Z2GG34</accession>
<evidence type="ECO:0000256" key="1">
    <source>
        <dbReference type="SAM" id="MobiDB-lite"/>
    </source>
</evidence>
<comment type="caution">
    <text evidence="2">The sequence shown here is derived from an EMBL/GenBank/DDBJ whole genome shotgun (WGS) entry which is preliminary data.</text>
</comment>
<reference evidence="2 3" key="1">
    <citation type="submission" date="2019-03" db="EMBL/GenBank/DDBJ databases">
        <title>First draft genome of Liparis tanakae, snailfish: a comprehensive survey of snailfish specific genes.</title>
        <authorList>
            <person name="Kim W."/>
            <person name="Song I."/>
            <person name="Jeong J.-H."/>
            <person name="Kim D."/>
            <person name="Kim S."/>
            <person name="Ryu S."/>
            <person name="Song J.Y."/>
            <person name="Lee S.K."/>
        </authorList>
    </citation>
    <scope>NUCLEOTIDE SEQUENCE [LARGE SCALE GENOMIC DNA]</scope>
    <source>
        <tissue evidence="2">Muscle</tissue>
    </source>
</reference>
<gene>
    <name evidence="2" type="ORF">EYF80_037264</name>
</gene>
<dbReference type="PROSITE" id="PS51257">
    <property type="entry name" value="PROKAR_LIPOPROTEIN"/>
    <property type="match status" value="1"/>
</dbReference>
<sequence>MEARTRGSGPPAFCWTLSPVSSLSCCDNHNRIYKSIPTSMKALSRHAAGPHLVNARNWNTSRSPRRGAASSRRGSKVTGSVGSRTSAACPSPSRMSGKPAE</sequence>
<feature type="compositionally biased region" description="Polar residues" evidence="1">
    <location>
        <begin position="77"/>
        <end position="88"/>
    </location>
</feature>
<proteinExistence type="predicted"/>
<organism evidence="2 3">
    <name type="scientific">Liparis tanakae</name>
    <name type="common">Tanaka's snailfish</name>
    <dbReference type="NCBI Taxonomy" id="230148"/>
    <lineage>
        <taxon>Eukaryota</taxon>
        <taxon>Metazoa</taxon>
        <taxon>Chordata</taxon>
        <taxon>Craniata</taxon>
        <taxon>Vertebrata</taxon>
        <taxon>Euteleostomi</taxon>
        <taxon>Actinopterygii</taxon>
        <taxon>Neopterygii</taxon>
        <taxon>Teleostei</taxon>
        <taxon>Neoteleostei</taxon>
        <taxon>Acanthomorphata</taxon>
        <taxon>Eupercaria</taxon>
        <taxon>Perciformes</taxon>
        <taxon>Cottioidei</taxon>
        <taxon>Cottales</taxon>
        <taxon>Liparidae</taxon>
        <taxon>Liparis</taxon>
    </lineage>
</organism>
<name>A0A4Z2GG34_9TELE</name>